<keyword evidence="7 10" id="KW-1133">Transmembrane helix</keyword>
<evidence type="ECO:0000313" key="13">
    <source>
        <dbReference type="Proteomes" id="UP000053477"/>
    </source>
</evidence>
<comment type="subcellular location">
    <subcellularLocation>
        <location evidence="2">Golgi apparatus membrane</location>
        <topology evidence="2">Multi-pass membrane protein</topology>
    </subcellularLocation>
</comment>
<feature type="domain" description="VTT" evidence="11">
    <location>
        <begin position="57"/>
        <end position="171"/>
    </location>
</feature>
<dbReference type="Pfam" id="PF09335">
    <property type="entry name" value="VTT_dom"/>
    <property type="match status" value="1"/>
</dbReference>
<feature type="transmembrane region" description="Helical" evidence="10">
    <location>
        <begin position="37"/>
        <end position="54"/>
    </location>
</feature>
<keyword evidence="9 10" id="KW-0472">Membrane</keyword>
<evidence type="ECO:0000256" key="6">
    <source>
        <dbReference type="ARBA" id="ARBA00022692"/>
    </source>
</evidence>
<feature type="transmembrane region" description="Helical" evidence="10">
    <location>
        <begin position="60"/>
        <end position="83"/>
    </location>
</feature>
<keyword evidence="8" id="KW-0333">Golgi apparatus</keyword>
<feature type="transmembrane region" description="Helical" evidence="10">
    <location>
        <begin position="187"/>
        <end position="207"/>
    </location>
</feature>
<keyword evidence="13" id="KW-1185">Reference proteome</keyword>
<gene>
    <name evidence="12" type="ORF">SCHPADRAFT_833146</name>
</gene>
<dbReference type="EMBL" id="KQ086038">
    <property type="protein sequence ID" value="KLO10021.1"/>
    <property type="molecule type" value="Genomic_DNA"/>
</dbReference>
<evidence type="ECO:0000256" key="1">
    <source>
        <dbReference type="ARBA" id="ARBA00002978"/>
    </source>
</evidence>
<evidence type="ECO:0000256" key="3">
    <source>
        <dbReference type="ARBA" id="ARBA00008640"/>
    </source>
</evidence>
<keyword evidence="6 10" id="KW-0812">Transmembrane</keyword>
<sequence>YIIAGILIVITILLAIFHKKIVNWLQPAANKLHGLPAGWLVPVAILFVLSFPPLFGQEIVMILCGLVWGLWVGFAIVAAGTFLGEVGNFFAFKHFCFARGKQWEKTKIDYACLSRVFQEGGVIVAIVARYSILPPHFTTAVFATCGMRFWVFVVAAIASLPRHFVTVYLGVLLEDEAKGSNDKKDKIITYAALIVTIIITYFAVCYIGKLVNDVKPQIIYERRKARSVSSIFIS</sequence>
<evidence type="ECO:0000256" key="8">
    <source>
        <dbReference type="ARBA" id="ARBA00023034"/>
    </source>
</evidence>
<dbReference type="PANTHER" id="PTHR47549:SF2">
    <property type="entry name" value="GOLGI APPARATUS MEMBRANE PROTEIN TVP38"/>
    <property type="match status" value="1"/>
</dbReference>
<evidence type="ECO:0000256" key="2">
    <source>
        <dbReference type="ARBA" id="ARBA00004653"/>
    </source>
</evidence>
<dbReference type="Proteomes" id="UP000053477">
    <property type="component" value="Unassembled WGS sequence"/>
</dbReference>
<evidence type="ECO:0000259" key="11">
    <source>
        <dbReference type="Pfam" id="PF09335"/>
    </source>
</evidence>
<dbReference type="OrthoDB" id="166803at2759"/>
<dbReference type="InterPro" id="IPR051076">
    <property type="entry name" value="Golgi_membrane_TVP38/TMEM64"/>
</dbReference>
<accession>A0A0H2RZ47</accession>
<evidence type="ECO:0000256" key="10">
    <source>
        <dbReference type="SAM" id="Phobius"/>
    </source>
</evidence>
<comment type="function">
    <text evidence="1">Golgi membrane protein involved in vesicular trafficking and spindle migration.</text>
</comment>
<protein>
    <recommendedName>
        <fullName evidence="4">Golgi apparatus membrane protein TVP38</fullName>
    </recommendedName>
    <alternativeName>
        <fullName evidence="5">Golgi apparatus membrane protein tvp38</fullName>
    </alternativeName>
</protein>
<comment type="similarity">
    <text evidence="3">Belongs to the TVP38/TMEM64 family.</text>
</comment>
<proteinExistence type="inferred from homology"/>
<dbReference type="GO" id="GO:0000139">
    <property type="term" value="C:Golgi membrane"/>
    <property type="evidence" value="ECO:0007669"/>
    <property type="project" value="UniProtKB-SubCell"/>
</dbReference>
<reference evidence="12 13" key="1">
    <citation type="submission" date="2015-04" db="EMBL/GenBank/DDBJ databases">
        <title>Complete genome sequence of Schizopora paradoxa KUC8140, a cosmopolitan wood degrader in East Asia.</title>
        <authorList>
            <consortium name="DOE Joint Genome Institute"/>
            <person name="Min B."/>
            <person name="Park H."/>
            <person name="Jang Y."/>
            <person name="Kim J.-J."/>
            <person name="Kim K.H."/>
            <person name="Pangilinan J."/>
            <person name="Lipzen A."/>
            <person name="Riley R."/>
            <person name="Grigoriev I.V."/>
            <person name="Spatafora J.W."/>
            <person name="Choi I.-G."/>
        </authorList>
    </citation>
    <scope>NUCLEOTIDE SEQUENCE [LARGE SCALE GENOMIC DNA]</scope>
    <source>
        <strain evidence="12 13">KUC8140</strain>
    </source>
</reference>
<dbReference type="FunCoup" id="A0A0H2RZ47">
    <property type="interactions" value="27"/>
</dbReference>
<evidence type="ECO:0000256" key="7">
    <source>
        <dbReference type="ARBA" id="ARBA00022989"/>
    </source>
</evidence>
<evidence type="ECO:0000256" key="9">
    <source>
        <dbReference type="ARBA" id="ARBA00023136"/>
    </source>
</evidence>
<feature type="transmembrane region" description="Helical" evidence="10">
    <location>
        <begin position="149"/>
        <end position="171"/>
    </location>
</feature>
<dbReference type="STRING" id="27342.A0A0H2RZ47"/>
<feature type="transmembrane region" description="Helical" evidence="10">
    <location>
        <begin position="6"/>
        <end position="25"/>
    </location>
</feature>
<evidence type="ECO:0000256" key="4">
    <source>
        <dbReference type="ARBA" id="ARBA00013533"/>
    </source>
</evidence>
<name>A0A0H2RZ47_9AGAM</name>
<dbReference type="InParanoid" id="A0A0H2RZ47"/>
<evidence type="ECO:0000313" key="12">
    <source>
        <dbReference type="EMBL" id="KLO10021.1"/>
    </source>
</evidence>
<dbReference type="InterPro" id="IPR032816">
    <property type="entry name" value="VTT_dom"/>
</dbReference>
<dbReference type="AlphaFoldDB" id="A0A0H2RZ47"/>
<dbReference type="PANTHER" id="PTHR47549">
    <property type="entry name" value="GOLGI APPARATUS MEMBRANE PROTEIN TVP38-RELATED"/>
    <property type="match status" value="1"/>
</dbReference>
<evidence type="ECO:0000256" key="5">
    <source>
        <dbReference type="ARBA" id="ARBA00020673"/>
    </source>
</evidence>
<feature type="non-terminal residue" evidence="12">
    <location>
        <position position="1"/>
    </location>
</feature>
<organism evidence="12 13">
    <name type="scientific">Schizopora paradoxa</name>
    <dbReference type="NCBI Taxonomy" id="27342"/>
    <lineage>
        <taxon>Eukaryota</taxon>
        <taxon>Fungi</taxon>
        <taxon>Dikarya</taxon>
        <taxon>Basidiomycota</taxon>
        <taxon>Agaricomycotina</taxon>
        <taxon>Agaricomycetes</taxon>
        <taxon>Hymenochaetales</taxon>
        <taxon>Schizoporaceae</taxon>
        <taxon>Schizopora</taxon>
    </lineage>
</organism>